<dbReference type="SUPFAM" id="SSF46894">
    <property type="entry name" value="C-terminal effector domain of the bipartite response regulators"/>
    <property type="match status" value="1"/>
</dbReference>
<dbReference type="RefSeq" id="WP_198410168.1">
    <property type="nucleotide sequence ID" value="NZ_FOFA01000006.1"/>
</dbReference>
<dbReference type="InterPro" id="IPR036388">
    <property type="entry name" value="WH-like_DNA-bd_sf"/>
</dbReference>
<dbReference type="PRINTS" id="PR00038">
    <property type="entry name" value="HTHLUXR"/>
</dbReference>
<dbReference type="Proteomes" id="UP000198504">
    <property type="component" value="Unassembled WGS sequence"/>
</dbReference>
<dbReference type="Gene3D" id="1.10.10.10">
    <property type="entry name" value="Winged helix-like DNA-binding domain superfamily/Winged helix DNA-binding domain"/>
    <property type="match status" value="1"/>
</dbReference>
<sequence length="344" mass="35854">MRTTTRPLAERIADATAGSPDVASVARAVFVTVARDVPFAFACLATTDPTSGLITRAYKSAPLPLGDEEFTAAEYGEPDLNQLVDIADRDVPVGVLSVDTDGHPERCRRLSAYMTPQFGFVDEIRLVCRSGGTTWAALGLYRRQGEPFFTAAEGAVVGAVHEVVAAATRNALFTDADAGAQGSRIPVVLVVDDTDRVTGMSAAAEELVDDLGGWDRGSLPAGVLAVAASARARDSLTTARVRARSGSWVVVQGLPLAGTAGQRSVVLTVERASAAVVGALTIAARGLTQREQDVVGLVLKGASTKAIAAALHLSPHTVQDHLKAVFAKLGVSSRRDLVARFAVA</sequence>
<keyword evidence="1" id="KW-0805">Transcription regulation</keyword>
<evidence type="ECO:0000256" key="1">
    <source>
        <dbReference type="ARBA" id="ARBA00023015"/>
    </source>
</evidence>
<dbReference type="PROSITE" id="PS00622">
    <property type="entry name" value="HTH_LUXR_1"/>
    <property type="match status" value="1"/>
</dbReference>
<keyword evidence="3" id="KW-0804">Transcription</keyword>
<dbReference type="PANTHER" id="PTHR44688">
    <property type="entry name" value="DNA-BINDING TRANSCRIPTIONAL ACTIVATOR DEVR_DOSR"/>
    <property type="match status" value="1"/>
</dbReference>
<dbReference type="PROSITE" id="PS50043">
    <property type="entry name" value="HTH_LUXR_2"/>
    <property type="match status" value="1"/>
</dbReference>
<keyword evidence="6" id="KW-1185">Reference proteome</keyword>
<evidence type="ECO:0000313" key="6">
    <source>
        <dbReference type="Proteomes" id="UP000198504"/>
    </source>
</evidence>
<dbReference type="CDD" id="cd06170">
    <property type="entry name" value="LuxR_C_like"/>
    <property type="match status" value="1"/>
</dbReference>
<dbReference type="InterPro" id="IPR000792">
    <property type="entry name" value="Tscrpt_reg_LuxR_C"/>
</dbReference>
<reference evidence="6" key="1">
    <citation type="submission" date="2016-10" db="EMBL/GenBank/DDBJ databases">
        <authorList>
            <person name="Varghese N."/>
            <person name="Submissions S."/>
        </authorList>
    </citation>
    <scope>NUCLEOTIDE SEQUENCE [LARGE SCALE GENOMIC DNA]</scope>
    <source>
        <strain evidence="6">CGMCC 4.6856</strain>
    </source>
</reference>
<feature type="domain" description="HTH luxR-type" evidence="4">
    <location>
        <begin position="280"/>
        <end position="344"/>
    </location>
</feature>
<evidence type="ECO:0000256" key="2">
    <source>
        <dbReference type="ARBA" id="ARBA00023125"/>
    </source>
</evidence>
<dbReference type="STRING" id="1036181.SAMN05421756_10617"/>
<dbReference type="SMART" id="SM00421">
    <property type="entry name" value="HTH_LUXR"/>
    <property type="match status" value="1"/>
</dbReference>
<organism evidence="5 6">
    <name type="scientific">Microlunatus flavus</name>
    <dbReference type="NCBI Taxonomy" id="1036181"/>
    <lineage>
        <taxon>Bacteria</taxon>
        <taxon>Bacillati</taxon>
        <taxon>Actinomycetota</taxon>
        <taxon>Actinomycetes</taxon>
        <taxon>Propionibacteriales</taxon>
        <taxon>Propionibacteriaceae</taxon>
        <taxon>Microlunatus</taxon>
    </lineage>
</organism>
<dbReference type="Pfam" id="PF00196">
    <property type="entry name" value="GerE"/>
    <property type="match status" value="1"/>
</dbReference>
<name>A0A1H9IXH3_9ACTN</name>
<dbReference type="GO" id="GO:0006355">
    <property type="term" value="P:regulation of DNA-templated transcription"/>
    <property type="evidence" value="ECO:0007669"/>
    <property type="project" value="InterPro"/>
</dbReference>
<dbReference type="EMBL" id="FOFA01000006">
    <property type="protein sequence ID" value="SEQ79280.1"/>
    <property type="molecule type" value="Genomic_DNA"/>
</dbReference>
<gene>
    <name evidence="5" type="ORF">SAMN05421756_10617</name>
</gene>
<protein>
    <submittedName>
        <fullName evidence="5">DNA-binding transcriptional regulator, CsgD family</fullName>
    </submittedName>
</protein>
<evidence type="ECO:0000259" key="4">
    <source>
        <dbReference type="PROSITE" id="PS50043"/>
    </source>
</evidence>
<keyword evidence="2 5" id="KW-0238">DNA-binding</keyword>
<accession>A0A1H9IXH3</accession>
<dbReference type="AlphaFoldDB" id="A0A1H9IXH3"/>
<dbReference type="GO" id="GO:0003677">
    <property type="term" value="F:DNA binding"/>
    <property type="evidence" value="ECO:0007669"/>
    <property type="project" value="UniProtKB-KW"/>
</dbReference>
<evidence type="ECO:0000256" key="3">
    <source>
        <dbReference type="ARBA" id="ARBA00023163"/>
    </source>
</evidence>
<evidence type="ECO:0000313" key="5">
    <source>
        <dbReference type="EMBL" id="SEQ79280.1"/>
    </source>
</evidence>
<proteinExistence type="predicted"/>
<dbReference type="PANTHER" id="PTHR44688:SF16">
    <property type="entry name" value="DNA-BINDING TRANSCRIPTIONAL ACTIVATOR DEVR_DOSR"/>
    <property type="match status" value="1"/>
</dbReference>
<dbReference type="InterPro" id="IPR016032">
    <property type="entry name" value="Sig_transdc_resp-reg_C-effctor"/>
</dbReference>